<dbReference type="RefSeq" id="WP_126404247.1">
    <property type="nucleotide sequence ID" value="NZ_LR134266.1"/>
</dbReference>
<keyword evidence="2" id="KW-1185">Reference proteome</keyword>
<dbReference type="PANTHER" id="PTHR36932">
    <property type="entry name" value="CAPSULAR POLYSACCHARIDE BIOSYNTHESIS PROTEIN"/>
    <property type="match status" value="1"/>
</dbReference>
<dbReference type="Gene3D" id="3.40.50.12780">
    <property type="entry name" value="N-terminal domain of ligase-like"/>
    <property type="match status" value="1"/>
</dbReference>
<dbReference type="EMBL" id="LR134266">
    <property type="protein sequence ID" value="VED67240.1"/>
    <property type="molecule type" value="Genomic_DNA"/>
</dbReference>
<accession>A0A447Z4M4</accession>
<dbReference type="AlphaFoldDB" id="A0A447Z4M4"/>
<name>A0A447Z4M4_9STRE</name>
<dbReference type="Proteomes" id="UP000270025">
    <property type="component" value="Chromosome"/>
</dbReference>
<gene>
    <name evidence="1" type="ORF">NCTC3166_01060</name>
</gene>
<dbReference type="PANTHER" id="PTHR36932:SF1">
    <property type="entry name" value="CAPSULAR POLYSACCHARIDE BIOSYNTHESIS PROTEIN"/>
    <property type="match status" value="1"/>
</dbReference>
<proteinExistence type="predicted"/>
<evidence type="ECO:0000313" key="2">
    <source>
        <dbReference type="Proteomes" id="UP000270025"/>
    </source>
</evidence>
<dbReference type="SUPFAM" id="SSF56801">
    <property type="entry name" value="Acetyl-CoA synthetase-like"/>
    <property type="match status" value="1"/>
</dbReference>
<sequence length="422" mass="49646">MKKWTFLKTFCQTRWGHRFKNREDLERYQDKELQKYQDFLLQHSPYFAQDVPKDFRYMDKTFMMEHFNELNTQGIDRDKALEMAIRGEQSRDFTEMQGEVAVGLSSGTSGHRGIFITTETERSMWAAAILAKMLPKGKLFGHRIAFFLRADNELYQTINSPLIRLEYFDIFKDSQEHIGRLNDYQPTILVAPASTLLDLTKYLESQALQIQPRKVVSVAEILEDRDRDLIRQAFHLSKVDQVYQATEGFLACTCSEGNLHLNEDILSVEKDYLDDHRFYPIITDFKRRSQPIFRYRLNDILVEDPELCSCGSVFTRIAKIEGRSDDIFYFKKADGELQMVYPDFIRRCILFVEGIQDYQVTQTEDGQVQVALSKRSPEIEEAIRNQFQVLADQKGFIMPTLTFIDYQWDTSRKLKRVQRLQK</sequence>
<reference evidence="1 2" key="1">
    <citation type="submission" date="2018-12" db="EMBL/GenBank/DDBJ databases">
        <authorList>
            <consortium name="Pathogen Informatics"/>
        </authorList>
    </citation>
    <scope>NUCLEOTIDE SEQUENCE [LARGE SCALE GENOMIC DNA]</scope>
    <source>
        <strain evidence="1 2">NCTC3166</strain>
    </source>
</reference>
<dbReference type="InterPro" id="IPR053158">
    <property type="entry name" value="CapK_Type1_Caps_Biosynth"/>
</dbReference>
<protein>
    <submittedName>
        <fullName evidence="1">Coenzyme F390 synthetase</fullName>
    </submittedName>
</protein>
<organism evidence="1 2">
    <name type="scientific">Streptococcus viridans</name>
    <dbReference type="NCBI Taxonomy" id="78535"/>
    <lineage>
        <taxon>Bacteria</taxon>
        <taxon>Bacillati</taxon>
        <taxon>Bacillota</taxon>
        <taxon>Bacilli</taxon>
        <taxon>Lactobacillales</taxon>
        <taxon>Streptococcaceae</taxon>
        <taxon>Streptococcus</taxon>
    </lineage>
</organism>
<dbReference type="InterPro" id="IPR012685">
    <property type="entry name" value="CHP02304_F390_synth-rel"/>
</dbReference>
<dbReference type="InterPro" id="IPR042099">
    <property type="entry name" value="ANL_N_sf"/>
</dbReference>
<dbReference type="KEGG" id="svf:NCTC3166_01060"/>
<evidence type="ECO:0000313" key="1">
    <source>
        <dbReference type="EMBL" id="VED67240.1"/>
    </source>
</evidence>
<dbReference type="NCBIfam" id="TIGR02304">
    <property type="entry name" value="aden_form_hyp"/>
    <property type="match status" value="1"/>
</dbReference>